<dbReference type="AlphaFoldDB" id="A0A699UVN9"/>
<name>A0A699UVN9_TANCI</name>
<evidence type="ECO:0000313" key="2">
    <source>
        <dbReference type="EMBL" id="GFD26173.1"/>
    </source>
</evidence>
<comment type="caution">
    <text evidence="2">The sequence shown here is derived from an EMBL/GenBank/DDBJ whole genome shotgun (WGS) entry which is preliminary data.</text>
</comment>
<feature type="non-terminal residue" evidence="2">
    <location>
        <position position="1"/>
    </location>
</feature>
<gene>
    <name evidence="2" type="ORF">Tci_898142</name>
</gene>
<feature type="non-terminal residue" evidence="2">
    <location>
        <position position="185"/>
    </location>
</feature>
<accession>A0A699UVN9</accession>
<feature type="region of interest" description="Disordered" evidence="1">
    <location>
        <begin position="1"/>
        <end position="63"/>
    </location>
</feature>
<feature type="compositionally biased region" description="Acidic residues" evidence="1">
    <location>
        <begin position="1"/>
        <end position="31"/>
    </location>
</feature>
<reference evidence="2" key="1">
    <citation type="journal article" date="2019" name="Sci. Rep.">
        <title>Draft genome of Tanacetum cinerariifolium, the natural source of mosquito coil.</title>
        <authorList>
            <person name="Yamashiro T."/>
            <person name="Shiraishi A."/>
            <person name="Satake H."/>
            <person name="Nakayama K."/>
        </authorList>
    </citation>
    <scope>NUCLEOTIDE SEQUENCE</scope>
</reference>
<sequence length="185" mass="20112">DANDDGDDLSEDDADDEDEEESSDSEKEEEEHLAPTVPTLALYSSVSTSDEIEPFEEGETAATPPPFRYRVAARISVQPHILMPFCLESKVERLLAIPTPPLSPASPTSYLLPPFLMPLPIFTPLPTSSFPLPSSLPSTSGSKSIPEADIPLRKRGRFTTPTSRYEIGESSVAAAAARQIRPLFV</sequence>
<evidence type="ECO:0000256" key="1">
    <source>
        <dbReference type="SAM" id="MobiDB-lite"/>
    </source>
</evidence>
<dbReference type="EMBL" id="BKCJ011366528">
    <property type="protein sequence ID" value="GFD26173.1"/>
    <property type="molecule type" value="Genomic_DNA"/>
</dbReference>
<protein>
    <submittedName>
        <fullName evidence="2">Uncharacterized protein</fullName>
    </submittedName>
</protein>
<proteinExistence type="predicted"/>
<feature type="compositionally biased region" description="Acidic residues" evidence="1">
    <location>
        <begin position="50"/>
        <end position="59"/>
    </location>
</feature>
<organism evidence="2">
    <name type="scientific">Tanacetum cinerariifolium</name>
    <name type="common">Dalmatian daisy</name>
    <name type="synonym">Chrysanthemum cinerariifolium</name>
    <dbReference type="NCBI Taxonomy" id="118510"/>
    <lineage>
        <taxon>Eukaryota</taxon>
        <taxon>Viridiplantae</taxon>
        <taxon>Streptophyta</taxon>
        <taxon>Embryophyta</taxon>
        <taxon>Tracheophyta</taxon>
        <taxon>Spermatophyta</taxon>
        <taxon>Magnoliopsida</taxon>
        <taxon>eudicotyledons</taxon>
        <taxon>Gunneridae</taxon>
        <taxon>Pentapetalae</taxon>
        <taxon>asterids</taxon>
        <taxon>campanulids</taxon>
        <taxon>Asterales</taxon>
        <taxon>Asteraceae</taxon>
        <taxon>Asteroideae</taxon>
        <taxon>Anthemideae</taxon>
        <taxon>Anthemidinae</taxon>
        <taxon>Tanacetum</taxon>
    </lineage>
</organism>